<sequence length="101" mass="11691">MYIAILLLLISLHTGCPIDIGPSNVSFIIFFPSPILSQTLSSFFMKFSFSFILYPLQIFLHSFFPNFKVFLFIKSLISIMILPKILHSFAVVFRSFLCLFR</sequence>
<reference evidence="3" key="1">
    <citation type="submission" date="2021-05" db="EMBL/GenBank/DDBJ databases">
        <authorList>
            <person name="Alioto T."/>
            <person name="Alioto T."/>
            <person name="Gomez Garrido J."/>
        </authorList>
    </citation>
    <scope>NUCLEOTIDE SEQUENCE</scope>
</reference>
<dbReference type="AlphaFoldDB" id="A0A8D8QRL0"/>
<evidence type="ECO:0000313" key="3">
    <source>
        <dbReference type="EMBL" id="CAG6636736.1"/>
    </source>
</evidence>
<dbReference type="EMBL" id="HBUF01095492">
    <property type="protein sequence ID" value="CAG6636736.1"/>
    <property type="molecule type" value="Transcribed_RNA"/>
</dbReference>
<feature type="chain" id="PRO_5036261792" evidence="2">
    <location>
        <begin position="16"/>
        <end position="101"/>
    </location>
</feature>
<keyword evidence="1" id="KW-1133">Transmembrane helix</keyword>
<feature type="transmembrane region" description="Helical" evidence="1">
    <location>
        <begin position="52"/>
        <end position="73"/>
    </location>
</feature>
<dbReference type="EMBL" id="HBUF01624367">
    <property type="protein sequence ID" value="CAG6781736.1"/>
    <property type="molecule type" value="Transcribed_RNA"/>
</dbReference>
<keyword evidence="2" id="KW-0732">Signal</keyword>
<dbReference type="EMBL" id="HBUF01095493">
    <property type="protein sequence ID" value="CAG6636737.1"/>
    <property type="molecule type" value="Transcribed_RNA"/>
</dbReference>
<accession>A0A8D8QRL0</accession>
<organism evidence="3">
    <name type="scientific">Cacopsylla melanoneura</name>
    <dbReference type="NCBI Taxonomy" id="428564"/>
    <lineage>
        <taxon>Eukaryota</taxon>
        <taxon>Metazoa</taxon>
        <taxon>Ecdysozoa</taxon>
        <taxon>Arthropoda</taxon>
        <taxon>Hexapoda</taxon>
        <taxon>Insecta</taxon>
        <taxon>Pterygota</taxon>
        <taxon>Neoptera</taxon>
        <taxon>Paraneoptera</taxon>
        <taxon>Hemiptera</taxon>
        <taxon>Sternorrhyncha</taxon>
        <taxon>Psylloidea</taxon>
        <taxon>Psyllidae</taxon>
        <taxon>Psyllinae</taxon>
        <taxon>Cacopsylla</taxon>
    </lineage>
</organism>
<name>A0A8D8QRL0_9HEMI</name>
<feature type="signal peptide" evidence="2">
    <location>
        <begin position="1"/>
        <end position="15"/>
    </location>
</feature>
<evidence type="ECO:0000256" key="1">
    <source>
        <dbReference type="SAM" id="Phobius"/>
    </source>
</evidence>
<keyword evidence="1" id="KW-0472">Membrane</keyword>
<keyword evidence="1" id="KW-0812">Transmembrane</keyword>
<evidence type="ECO:0000256" key="2">
    <source>
        <dbReference type="SAM" id="SignalP"/>
    </source>
</evidence>
<proteinExistence type="predicted"/>
<dbReference type="EMBL" id="HBUF01624368">
    <property type="protein sequence ID" value="CAG6781737.1"/>
    <property type="molecule type" value="Transcribed_RNA"/>
</dbReference>
<protein>
    <submittedName>
        <fullName evidence="3">Uncharacterized protein</fullName>
    </submittedName>
</protein>
<feature type="transmembrane region" description="Helical" evidence="1">
    <location>
        <begin position="79"/>
        <end position="100"/>
    </location>
</feature>